<reference evidence="1 2" key="1">
    <citation type="submission" date="2012-05" db="EMBL/GenBank/DDBJ databases">
        <title>Recombination and specialization in a pathogen metapopulation.</title>
        <authorList>
            <person name="Gardiner A."/>
            <person name="Kemen E."/>
            <person name="Schultz-Larsen T."/>
            <person name="MacLean D."/>
            <person name="Van Oosterhout C."/>
            <person name="Jones J.D.G."/>
        </authorList>
    </citation>
    <scope>NUCLEOTIDE SEQUENCE [LARGE SCALE GENOMIC DNA]</scope>
    <source>
        <strain evidence="1 2">Ac Nc2</strain>
    </source>
</reference>
<dbReference type="AlphaFoldDB" id="A0A024FUC3"/>
<dbReference type="EMBL" id="CAIX01000262">
    <property type="protein sequence ID" value="CCI10482.1"/>
    <property type="molecule type" value="Genomic_DNA"/>
</dbReference>
<sequence>MSQPSQSSTKFHIYRQVIKSKALMESRTTEYSQSSTTIVIVASPDTNGNAFISFKTASFRSLSWHIHTAIYSVDECGLVKNSSVCYGGHHETGANAFKYATRAREAVSRRCFHQIL</sequence>
<comment type="caution">
    <text evidence="1">The sequence shown here is derived from an EMBL/GenBank/DDBJ whole genome shotgun (WGS) entry which is preliminary data.</text>
</comment>
<proteinExistence type="predicted"/>
<dbReference type="Proteomes" id="UP000053237">
    <property type="component" value="Unassembled WGS sequence"/>
</dbReference>
<name>A0A024FUC3_9STRA</name>
<accession>A0A024FUC3</accession>
<organism evidence="1 2">
    <name type="scientific">Albugo candida</name>
    <dbReference type="NCBI Taxonomy" id="65357"/>
    <lineage>
        <taxon>Eukaryota</taxon>
        <taxon>Sar</taxon>
        <taxon>Stramenopiles</taxon>
        <taxon>Oomycota</taxon>
        <taxon>Peronosporomycetes</taxon>
        <taxon>Albuginales</taxon>
        <taxon>Albuginaceae</taxon>
        <taxon>Albugo</taxon>
    </lineage>
</organism>
<protein>
    <submittedName>
        <fullName evidence="1">Uncharacterized protein</fullName>
    </submittedName>
</protein>
<dbReference type="InParanoid" id="A0A024FUC3"/>
<evidence type="ECO:0000313" key="2">
    <source>
        <dbReference type="Proteomes" id="UP000053237"/>
    </source>
</evidence>
<keyword evidence="2" id="KW-1185">Reference proteome</keyword>
<gene>
    <name evidence="1" type="ORF">BN9_102210</name>
</gene>
<evidence type="ECO:0000313" key="1">
    <source>
        <dbReference type="EMBL" id="CCI10482.1"/>
    </source>
</evidence>